<sequence length="77" mass="8599">MTGWYPAGTWMVPGWYHTTNSGPTSRYQMIGNPSYKCLIGSATSSSNVPIRLVTYLLLRTTNNDLLLHAFTSMITLK</sequence>
<name>A0A1I7YXT1_9BILA</name>
<organism evidence="1 2">
    <name type="scientific">Steinernema glaseri</name>
    <dbReference type="NCBI Taxonomy" id="37863"/>
    <lineage>
        <taxon>Eukaryota</taxon>
        <taxon>Metazoa</taxon>
        <taxon>Ecdysozoa</taxon>
        <taxon>Nematoda</taxon>
        <taxon>Chromadorea</taxon>
        <taxon>Rhabditida</taxon>
        <taxon>Tylenchina</taxon>
        <taxon>Panagrolaimomorpha</taxon>
        <taxon>Strongyloidoidea</taxon>
        <taxon>Steinernematidae</taxon>
        <taxon>Steinernema</taxon>
    </lineage>
</organism>
<keyword evidence="1" id="KW-1185">Reference proteome</keyword>
<protein>
    <submittedName>
        <fullName evidence="2">Ovule protein</fullName>
    </submittedName>
</protein>
<proteinExistence type="predicted"/>
<dbReference type="WBParaSite" id="L893_g20597.t1">
    <property type="protein sequence ID" value="L893_g20597.t1"/>
    <property type="gene ID" value="L893_g20597"/>
</dbReference>
<accession>A0A1I7YXT1</accession>
<evidence type="ECO:0000313" key="2">
    <source>
        <dbReference type="WBParaSite" id="L893_g20597.t1"/>
    </source>
</evidence>
<evidence type="ECO:0000313" key="1">
    <source>
        <dbReference type="Proteomes" id="UP000095287"/>
    </source>
</evidence>
<dbReference type="AlphaFoldDB" id="A0A1I7YXT1"/>
<dbReference type="Proteomes" id="UP000095287">
    <property type="component" value="Unplaced"/>
</dbReference>
<reference evidence="2" key="1">
    <citation type="submission" date="2016-11" db="UniProtKB">
        <authorList>
            <consortium name="WormBaseParasite"/>
        </authorList>
    </citation>
    <scope>IDENTIFICATION</scope>
</reference>